<dbReference type="RefSeq" id="WP_122962967.1">
    <property type="nucleotide sequence ID" value="NZ_BJMH01000001.1"/>
</dbReference>
<protein>
    <submittedName>
        <fullName evidence="5">ABC transporter ATP-binding protein</fullName>
    </submittedName>
</protein>
<dbReference type="PROSITE" id="PS50893">
    <property type="entry name" value="ABC_TRANSPORTER_2"/>
    <property type="match status" value="1"/>
</dbReference>
<reference evidence="5 6" key="1">
    <citation type="submission" date="2019-06" db="EMBL/GenBank/DDBJ databases">
        <title>Whole genome shotgun sequence of Brevibacillus parabrevis NBRC 12334.</title>
        <authorList>
            <person name="Hosoyama A."/>
            <person name="Uohara A."/>
            <person name="Ohji S."/>
            <person name="Ichikawa N."/>
        </authorList>
    </citation>
    <scope>NUCLEOTIDE SEQUENCE [LARGE SCALE GENOMIC DNA]</scope>
    <source>
        <strain evidence="5 6">NBRC 12334</strain>
    </source>
</reference>
<dbReference type="InterPro" id="IPR027417">
    <property type="entry name" value="P-loop_NTPase"/>
</dbReference>
<comment type="caution">
    <text evidence="5">The sequence shown here is derived from an EMBL/GenBank/DDBJ whole genome shotgun (WGS) entry which is preliminary data.</text>
</comment>
<gene>
    <name evidence="5" type="ORF">BPA01_02780</name>
</gene>
<dbReference type="InterPro" id="IPR017871">
    <property type="entry name" value="ABC_transporter-like_CS"/>
</dbReference>
<dbReference type="PROSITE" id="PS00211">
    <property type="entry name" value="ABC_TRANSPORTER_1"/>
    <property type="match status" value="1"/>
</dbReference>
<evidence type="ECO:0000259" key="4">
    <source>
        <dbReference type="PROSITE" id="PS50893"/>
    </source>
</evidence>
<keyword evidence="1" id="KW-0813">Transport</keyword>
<dbReference type="InterPro" id="IPR003593">
    <property type="entry name" value="AAA+_ATPase"/>
</dbReference>
<feature type="domain" description="ABC transporter" evidence="4">
    <location>
        <begin position="5"/>
        <end position="223"/>
    </location>
</feature>
<dbReference type="Gene3D" id="3.40.50.300">
    <property type="entry name" value="P-loop containing nucleotide triphosphate hydrolases"/>
    <property type="match status" value="1"/>
</dbReference>
<dbReference type="AlphaFoldDB" id="A0A4Y3PHK4"/>
<evidence type="ECO:0000313" key="5">
    <source>
        <dbReference type="EMBL" id="GEB30698.1"/>
    </source>
</evidence>
<sequence>MEALLEFASVTKSFNGTTVLAGFSFSLAAGEVVAILGPSGCGKTTILNMAAGLIRQTSGTVTVRTEQLGYVFQEPRLIPWKTVTDNIRFVLGRMDQDTMNEKVTTVLQKVGLFHARDYYPKQLSGGMKQRVSIARALVTDPKMMLMDEPFSALDLALKRELQQDVIRLIEERRIGMVYVTHDPEEAARLADRVLLFSKSNNLAAATVIREYPLPGQRAGRSEEQIQQIKAVLHQHLTGG</sequence>
<accession>A0A4Y3PHK4</accession>
<dbReference type="InterPro" id="IPR050166">
    <property type="entry name" value="ABC_transporter_ATP-bind"/>
</dbReference>
<name>A0A4Y3PHK4_BREPA</name>
<keyword evidence="2" id="KW-0547">Nucleotide-binding</keyword>
<dbReference type="Pfam" id="PF00005">
    <property type="entry name" value="ABC_tran"/>
    <property type="match status" value="1"/>
</dbReference>
<dbReference type="Proteomes" id="UP000316882">
    <property type="component" value="Unassembled WGS sequence"/>
</dbReference>
<keyword evidence="3 5" id="KW-0067">ATP-binding</keyword>
<dbReference type="GO" id="GO:0005524">
    <property type="term" value="F:ATP binding"/>
    <property type="evidence" value="ECO:0007669"/>
    <property type="project" value="UniProtKB-KW"/>
</dbReference>
<evidence type="ECO:0000256" key="3">
    <source>
        <dbReference type="ARBA" id="ARBA00022840"/>
    </source>
</evidence>
<evidence type="ECO:0000313" key="6">
    <source>
        <dbReference type="Proteomes" id="UP000316882"/>
    </source>
</evidence>
<evidence type="ECO:0000256" key="1">
    <source>
        <dbReference type="ARBA" id="ARBA00022448"/>
    </source>
</evidence>
<dbReference type="SUPFAM" id="SSF52540">
    <property type="entry name" value="P-loop containing nucleoside triphosphate hydrolases"/>
    <property type="match status" value="1"/>
</dbReference>
<dbReference type="SMART" id="SM00382">
    <property type="entry name" value="AAA"/>
    <property type="match status" value="1"/>
</dbReference>
<dbReference type="GeneID" id="87614627"/>
<organism evidence="5 6">
    <name type="scientific">Brevibacillus parabrevis</name>
    <dbReference type="NCBI Taxonomy" id="54914"/>
    <lineage>
        <taxon>Bacteria</taxon>
        <taxon>Bacillati</taxon>
        <taxon>Bacillota</taxon>
        <taxon>Bacilli</taxon>
        <taxon>Bacillales</taxon>
        <taxon>Paenibacillaceae</taxon>
        <taxon>Brevibacillus</taxon>
    </lineage>
</organism>
<dbReference type="PANTHER" id="PTHR42788:SF13">
    <property type="entry name" value="ALIPHATIC SULFONATES IMPORT ATP-BINDING PROTEIN SSUB"/>
    <property type="match status" value="1"/>
</dbReference>
<evidence type="ECO:0000256" key="2">
    <source>
        <dbReference type="ARBA" id="ARBA00022741"/>
    </source>
</evidence>
<dbReference type="PANTHER" id="PTHR42788">
    <property type="entry name" value="TAURINE IMPORT ATP-BINDING PROTEIN-RELATED"/>
    <property type="match status" value="1"/>
</dbReference>
<dbReference type="InterPro" id="IPR003439">
    <property type="entry name" value="ABC_transporter-like_ATP-bd"/>
</dbReference>
<dbReference type="GO" id="GO:0016887">
    <property type="term" value="F:ATP hydrolysis activity"/>
    <property type="evidence" value="ECO:0007669"/>
    <property type="project" value="InterPro"/>
</dbReference>
<proteinExistence type="predicted"/>
<keyword evidence="6" id="KW-1185">Reference proteome</keyword>
<dbReference type="EMBL" id="BJMH01000001">
    <property type="protein sequence ID" value="GEB30698.1"/>
    <property type="molecule type" value="Genomic_DNA"/>
</dbReference>